<evidence type="ECO:0000313" key="2">
    <source>
        <dbReference type="EMBL" id="QDV32725.1"/>
    </source>
</evidence>
<keyword evidence="3" id="KW-1185">Reference proteome</keyword>
<evidence type="ECO:0000313" key="3">
    <source>
        <dbReference type="Proteomes" id="UP000317835"/>
    </source>
</evidence>
<keyword evidence="1" id="KW-0732">Signal</keyword>
<organism evidence="2 3">
    <name type="scientific">Tautonia plasticadhaerens</name>
    <dbReference type="NCBI Taxonomy" id="2527974"/>
    <lineage>
        <taxon>Bacteria</taxon>
        <taxon>Pseudomonadati</taxon>
        <taxon>Planctomycetota</taxon>
        <taxon>Planctomycetia</taxon>
        <taxon>Isosphaerales</taxon>
        <taxon>Isosphaeraceae</taxon>
        <taxon>Tautonia</taxon>
    </lineage>
</organism>
<dbReference type="Proteomes" id="UP000317835">
    <property type="component" value="Chromosome"/>
</dbReference>
<proteinExistence type="predicted"/>
<dbReference type="KEGG" id="tpla:ElP_05650"/>
<dbReference type="AlphaFoldDB" id="A0A518GVU9"/>
<gene>
    <name evidence="2" type="ORF">ElP_05650</name>
</gene>
<reference evidence="2 3" key="1">
    <citation type="submission" date="2019-02" db="EMBL/GenBank/DDBJ databases">
        <title>Deep-cultivation of Planctomycetes and their phenomic and genomic characterization uncovers novel biology.</title>
        <authorList>
            <person name="Wiegand S."/>
            <person name="Jogler M."/>
            <person name="Boedeker C."/>
            <person name="Pinto D."/>
            <person name="Vollmers J."/>
            <person name="Rivas-Marin E."/>
            <person name="Kohn T."/>
            <person name="Peeters S.H."/>
            <person name="Heuer A."/>
            <person name="Rast P."/>
            <person name="Oberbeckmann S."/>
            <person name="Bunk B."/>
            <person name="Jeske O."/>
            <person name="Meyerdierks A."/>
            <person name="Storesund J.E."/>
            <person name="Kallscheuer N."/>
            <person name="Luecker S."/>
            <person name="Lage O.M."/>
            <person name="Pohl T."/>
            <person name="Merkel B.J."/>
            <person name="Hornburger P."/>
            <person name="Mueller R.-W."/>
            <person name="Bruemmer F."/>
            <person name="Labrenz M."/>
            <person name="Spormann A.M."/>
            <person name="Op den Camp H."/>
            <person name="Overmann J."/>
            <person name="Amann R."/>
            <person name="Jetten M.S.M."/>
            <person name="Mascher T."/>
            <person name="Medema M.H."/>
            <person name="Devos D.P."/>
            <person name="Kaster A.-K."/>
            <person name="Ovreas L."/>
            <person name="Rohde M."/>
            <person name="Galperin M.Y."/>
            <person name="Jogler C."/>
        </authorList>
    </citation>
    <scope>NUCLEOTIDE SEQUENCE [LARGE SCALE GENOMIC DNA]</scope>
    <source>
        <strain evidence="2 3">ElP</strain>
    </source>
</reference>
<evidence type="ECO:0000256" key="1">
    <source>
        <dbReference type="SAM" id="SignalP"/>
    </source>
</evidence>
<dbReference type="EMBL" id="CP036426">
    <property type="protein sequence ID" value="QDV32725.1"/>
    <property type="molecule type" value="Genomic_DNA"/>
</dbReference>
<name>A0A518GVU9_9BACT</name>
<feature type="signal peptide" evidence="1">
    <location>
        <begin position="1"/>
        <end position="28"/>
    </location>
</feature>
<accession>A0A518GVU9</accession>
<protein>
    <submittedName>
        <fullName evidence="2">Uncharacterized protein</fullName>
    </submittedName>
</protein>
<feature type="chain" id="PRO_5022003989" evidence="1">
    <location>
        <begin position="29"/>
        <end position="509"/>
    </location>
</feature>
<dbReference type="OrthoDB" id="258179at2"/>
<sequence length="509" mass="54958" precursor="true">MIGPVARPLGAAIAAIAALAAVARPASAQGEFERMMWLVPETANAIVLVRSADLFDTPIALKDGWKTDQDAAAGPMSHLNPEAEYTVFASKVDWVGGREADWELALVSLSAPVTPEQIADAEAGTVDSADAIPVVWSPRELFYVPFGPKLIGIYSPVDRPGVLRWATAAQKRTDVVVSDYLRQAQREFQADECQFLMAFDLAYLSSPQQIKPHVAQATSVDIKVDDLDAIAETLASVRGATIRIKADAELYGWMRIDFDRSTAPLERIAKPLLNEILQGLGADIANFRDWSILVEDKAITFRGPVTTRMARRIASIIALPTNAADGSPAVPAPSADSPTTEGIAVTVPATKRYLDDVQTLLDDLEDKDDTQRQIALWCDRYADKIDHLPILGVDPEVVDFGAKISITLRNLAASAKGVKLNIAARGTTEAAQGGTGFGVGAVGYGAYGGYYGYGYGMSIEGGTSKVAMNRITRQENIKAISQQSQVWAVMKTEEANLRRTLTQRYGVEF</sequence>
<dbReference type="RefSeq" id="WP_145267027.1">
    <property type="nucleotide sequence ID" value="NZ_CP036426.1"/>
</dbReference>